<gene>
    <name evidence="13" type="ORF">DFR45_103126</name>
</gene>
<dbReference type="OrthoDB" id="6975458at2"/>
<accession>A0A369AL97</accession>
<sequence length="339" mass="36645">MKTMTRIALAALAVAGSSAVLAQSNVTLYGRINTSIEREKIGDTTTTKMNNNASRFGFKGVEDLGGGLKAGFQLESGFDSSTGAQSSSSFFGRQSEVNLSGNFGMVRMGRWIAESYFAVADYGVLDAPNYDTGNASDALYGYMMRDVNKVAYRTPLFAGLTVEGAVSLNERQNTAFTDPTVPSRSIQTAKNAYDLAANWENGPIALGAGYTKVGDANQFGLRAHYTWGPFQIGGYYQHVKNYDNDYLINAGSRNVYRITGGYAFGASDVALGFAHTTKLDHVADSDANQIILGYNYNFSKRTKVYAIYTRVDNKAGARYGTYITGADLNTFGVGLSHNF</sequence>
<evidence type="ECO:0000256" key="1">
    <source>
        <dbReference type="ARBA" id="ARBA00004571"/>
    </source>
</evidence>
<evidence type="ECO:0000256" key="4">
    <source>
        <dbReference type="ARBA" id="ARBA00022452"/>
    </source>
</evidence>
<keyword evidence="9" id="KW-0472">Membrane</keyword>
<evidence type="ECO:0000256" key="2">
    <source>
        <dbReference type="ARBA" id="ARBA00011233"/>
    </source>
</evidence>
<name>A0A369AL97_9BURK</name>
<evidence type="ECO:0000256" key="11">
    <source>
        <dbReference type="SAM" id="SignalP"/>
    </source>
</evidence>
<keyword evidence="6 11" id="KW-0732">Signal</keyword>
<dbReference type="InterPro" id="IPR001702">
    <property type="entry name" value="Porin_Gram-ve"/>
</dbReference>
<dbReference type="SUPFAM" id="SSF56935">
    <property type="entry name" value="Porins"/>
    <property type="match status" value="1"/>
</dbReference>
<dbReference type="InterPro" id="IPR033900">
    <property type="entry name" value="Gram_neg_porin_domain"/>
</dbReference>
<dbReference type="Pfam" id="PF13609">
    <property type="entry name" value="Porin_4"/>
    <property type="match status" value="1"/>
</dbReference>
<feature type="chain" id="PRO_5016927617" evidence="11">
    <location>
        <begin position="23"/>
        <end position="339"/>
    </location>
</feature>
<dbReference type="PRINTS" id="PR00184">
    <property type="entry name" value="NEISSPPORIN"/>
</dbReference>
<comment type="subunit">
    <text evidence="2">Homotrimer.</text>
</comment>
<dbReference type="EMBL" id="QPJU01000003">
    <property type="protein sequence ID" value="RCX10142.1"/>
    <property type="molecule type" value="Genomic_DNA"/>
</dbReference>
<dbReference type="InterPro" id="IPR050298">
    <property type="entry name" value="Gram-neg_bact_OMP"/>
</dbReference>
<dbReference type="PANTHER" id="PTHR34501:SF9">
    <property type="entry name" value="MAJOR OUTER MEMBRANE PROTEIN P.IA"/>
    <property type="match status" value="1"/>
</dbReference>
<evidence type="ECO:0000313" key="13">
    <source>
        <dbReference type="EMBL" id="RCX10142.1"/>
    </source>
</evidence>
<dbReference type="CDD" id="cd00342">
    <property type="entry name" value="gram_neg_porins"/>
    <property type="match status" value="1"/>
</dbReference>
<organism evidence="13 14">
    <name type="scientific">Extensimonas vulgaris</name>
    <dbReference type="NCBI Taxonomy" id="1031594"/>
    <lineage>
        <taxon>Bacteria</taxon>
        <taxon>Pseudomonadati</taxon>
        <taxon>Pseudomonadota</taxon>
        <taxon>Betaproteobacteria</taxon>
        <taxon>Burkholderiales</taxon>
        <taxon>Comamonadaceae</taxon>
        <taxon>Extensimonas</taxon>
    </lineage>
</organism>
<dbReference type="PRINTS" id="PR00182">
    <property type="entry name" value="ECOLNEIPORIN"/>
</dbReference>
<dbReference type="Proteomes" id="UP000252174">
    <property type="component" value="Unassembled WGS sequence"/>
</dbReference>
<keyword evidence="5" id="KW-0812">Transmembrane</keyword>
<evidence type="ECO:0000313" key="14">
    <source>
        <dbReference type="Proteomes" id="UP000252174"/>
    </source>
</evidence>
<dbReference type="RefSeq" id="WP_114482835.1">
    <property type="nucleotide sequence ID" value="NZ_QPJU01000003.1"/>
</dbReference>
<feature type="signal peptide" evidence="11">
    <location>
        <begin position="1"/>
        <end position="22"/>
    </location>
</feature>
<evidence type="ECO:0000256" key="10">
    <source>
        <dbReference type="ARBA" id="ARBA00023237"/>
    </source>
</evidence>
<keyword evidence="10" id="KW-0998">Cell outer membrane</keyword>
<comment type="subcellular location">
    <subcellularLocation>
        <location evidence="1">Cell outer membrane</location>
        <topology evidence="1">Multi-pass membrane protein</topology>
    </subcellularLocation>
</comment>
<dbReference type="GO" id="GO:0034220">
    <property type="term" value="P:monoatomic ion transmembrane transport"/>
    <property type="evidence" value="ECO:0007669"/>
    <property type="project" value="InterPro"/>
</dbReference>
<keyword evidence="8" id="KW-0626">Porin</keyword>
<comment type="caution">
    <text evidence="13">The sequence shown here is derived from an EMBL/GenBank/DDBJ whole genome shotgun (WGS) entry which is preliminary data.</text>
</comment>
<dbReference type="InterPro" id="IPR002299">
    <property type="entry name" value="Porin_Neis"/>
</dbReference>
<evidence type="ECO:0000256" key="7">
    <source>
        <dbReference type="ARBA" id="ARBA00023065"/>
    </source>
</evidence>
<dbReference type="GO" id="GO:0046930">
    <property type="term" value="C:pore complex"/>
    <property type="evidence" value="ECO:0007669"/>
    <property type="project" value="UniProtKB-KW"/>
</dbReference>
<dbReference type="GO" id="GO:0009279">
    <property type="term" value="C:cell outer membrane"/>
    <property type="evidence" value="ECO:0007669"/>
    <property type="project" value="UniProtKB-SubCell"/>
</dbReference>
<evidence type="ECO:0000256" key="8">
    <source>
        <dbReference type="ARBA" id="ARBA00023114"/>
    </source>
</evidence>
<evidence type="ECO:0000256" key="6">
    <source>
        <dbReference type="ARBA" id="ARBA00022729"/>
    </source>
</evidence>
<reference evidence="13 14" key="1">
    <citation type="submission" date="2018-07" db="EMBL/GenBank/DDBJ databases">
        <title>Genomic Encyclopedia of Type Strains, Phase IV (KMG-IV): sequencing the most valuable type-strain genomes for metagenomic binning, comparative biology and taxonomic classification.</title>
        <authorList>
            <person name="Goeker M."/>
        </authorList>
    </citation>
    <scope>NUCLEOTIDE SEQUENCE [LARGE SCALE GENOMIC DNA]</scope>
    <source>
        <strain evidence="13 14">DSM 100911</strain>
    </source>
</reference>
<keyword evidence="7" id="KW-0406">Ion transport</keyword>
<keyword evidence="4" id="KW-1134">Transmembrane beta strand</keyword>
<keyword evidence="3" id="KW-0813">Transport</keyword>
<proteinExistence type="predicted"/>
<evidence type="ECO:0000259" key="12">
    <source>
        <dbReference type="Pfam" id="PF13609"/>
    </source>
</evidence>
<dbReference type="AlphaFoldDB" id="A0A369AL97"/>
<feature type="domain" description="Porin" evidence="12">
    <location>
        <begin position="8"/>
        <end position="315"/>
    </location>
</feature>
<evidence type="ECO:0000256" key="5">
    <source>
        <dbReference type="ARBA" id="ARBA00022692"/>
    </source>
</evidence>
<dbReference type="InterPro" id="IPR023614">
    <property type="entry name" value="Porin_dom_sf"/>
</dbReference>
<dbReference type="Gene3D" id="2.40.160.10">
    <property type="entry name" value="Porin"/>
    <property type="match status" value="1"/>
</dbReference>
<evidence type="ECO:0000256" key="3">
    <source>
        <dbReference type="ARBA" id="ARBA00022448"/>
    </source>
</evidence>
<evidence type="ECO:0000256" key="9">
    <source>
        <dbReference type="ARBA" id="ARBA00023136"/>
    </source>
</evidence>
<protein>
    <submittedName>
        <fullName evidence="13">Putative porin</fullName>
    </submittedName>
</protein>
<keyword evidence="14" id="KW-1185">Reference proteome</keyword>
<dbReference type="PANTHER" id="PTHR34501">
    <property type="entry name" value="PROTEIN YDDL-RELATED"/>
    <property type="match status" value="1"/>
</dbReference>
<dbReference type="GO" id="GO:0015288">
    <property type="term" value="F:porin activity"/>
    <property type="evidence" value="ECO:0007669"/>
    <property type="project" value="UniProtKB-KW"/>
</dbReference>